<feature type="region of interest" description="Disordered" evidence="1">
    <location>
        <begin position="26"/>
        <end position="76"/>
    </location>
</feature>
<reference evidence="3" key="1">
    <citation type="submission" date="2013-10" db="EMBL/GenBank/DDBJ databases">
        <title>Genome sequencing of Onchocerca volvulus.</title>
        <authorList>
            <person name="Cotton J."/>
            <person name="Tsai J."/>
            <person name="Stanley E."/>
            <person name="Tracey A."/>
            <person name="Holroyd N."/>
            <person name="Lustigman S."/>
            <person name="Berriman M."/>
        </authorList>
    </citation>
    <scope>NUCLEOTIDE SEQUENCE</scope>
</reference>
<dbReference type="Proteomes" id="UP000024404">
    <property type="component" value="Unassembled WGS sequence"/>
</dbReference>
<name>A0A8R1TLZ7_ONCVO</name>
<proteinExistence type="predicted"/>
<dbReference type="AlphaFoldDB" id="A0A8R1TLZ7"/>
<feature type="compositionally biased region" description="Polar residues" evidence="1">
    <location>
        <begin position="160"/>
        <end position="183"/>
    </location>
</feature>
<sequence>MIKDNAEEEKDDVEKINYVEFLRSTGHFNTSEINPNNVQNLNNSPKKREHVSTLGNSKSLPQLQSKEKNSKNMDSEISNNVPCTFYEAILNSDYSTDKTQECTSSSDLAGPPTVSALPKILRPSKRWYKKTSYSLDSSPKILTDMKTITHADLLHMPTICSPSVESTTTGSDTNRTNDCQSFEDSSESKKKVLHKLI</sequence>
<organism evidence="2 3">
    <name type="scientific">Onchocerca volvulus</name>
    <dbReference type="NCBI Taxonomy" id="6282"/>
    <lineage>
        <taxon>Eukaryota</taxon>
        <taxon>Metazoa</taxon>
        <taxon>Ecdysozoa</taxon>
        <taxon>Nematoda</taxon>
        <taxon>Chromadorea</taxon>
        <taxon>Rhabditida</taxon>
        <taxon>Spirurina</taxon>
        <taxon>Spiruromorpha</taxon>
        <taxon>Filarioidea</taxon>
        <taxon>Onchocercidae</taxon>
        <taxon>Onchocerca</taxon>
    </lineage>
</organism>
<feature type="compositionally biased region" description="Low complexity" evidence="1">
    <location>
        <begin position="34"/>
        <end position="43"/>
    </location>
</feature>
<keyword evidence="3" id="KW-1185">Reference proteome</keyword>
<dbReference type="EMBL" id="CMVM020000394">
    <property type="status" value="NOT_ANNOTATED_CDS"/>
    <property type="molecule type" value="Genomic_DNA"/>
</dbReference>
<evidence type="ECO:0000313" key="3">
    <source>
        <dbReference type="Proteomes" id="UP000024404"/>
    </source>
</evidence>
<evidence type="ECO:0000313" key="2">
    <source>
        <dbReference type="EnsemblMetazoa" id="OVOC12089.1"/>
    </source>
</evidence>
<reference evidence="2" key="2">
    <citation type="submission" date="2022-06" db="UniProtKB">
        <authorList>
            <consortium name="EnsemblMetazoa"/>
        </authorList>
    </citation>
    <scope>IDENTIFICATION</scope>
</reference>
<feature type="region of interest" description="Disordered" evidence="1">
    <location>
        <begin position="160"/>
        <end position="197"/>
    </location>
</feature>
<feature type="compositionally biased region" description="Basic and acidic residues" evidence="1">
    <location>
        <begin position="65"/>
        <end position="74"/>
    </location>
</feature>
<accession>A0A8R1TLZ7</accession>
<evidence type="ECO:0000256" key="1">
    <source>
        <dbReference type="SAM" id="MobiDB-lite"/>
    </source>
</evidence>
<protein>
    <submittedName>
        <fullName evidence="2">Uncharacterized protein</fullName>
    </submittedName>
</protein>
<dbReference type="OMA" id="HMPTICS"/>
<feature type="compositionally biased region" description="Polar residues" evidence="1">
    <location>
        <begin position="53"/>
        <end position="64"/>
    </location>
</feature>
<dbReference type="EnsemblMetazoa" id="OVOC12089.1">
    <property type="protein sequence ID" value="OVOC12089.1"/>
    <property type="gene ID" value="WBGene00248898"/>
</dbReference>